<evidence type="ECO:0000256" key="1">
    <source>
        <dbReference type="ARBA" id="ARBA00004370"/>
    </source>
</evidence>
<evidence type="ECO:0000256" key="6">
    <source>
        <dbReference type="SAM" id="Phobius"/>
    </source>
</evidence>
<reference evidence="7 8" key="1">
    <citation type="submission" date="2015-02" db="EMBL/GenBank/DDBJ databases">
        <title>Genome Sequence of Jannaschia aquimarina DSM28248, a member of the Roseobacter clade.</title>
        <authorList>
            <person name="Voget S."/>
            <person name="Daniel R."/>
        </authorList>
    </citation>
    <scope>NUCLEOTIDE SEQUENCE [LARGE SCALE GENOMIC DNA]</scope>
    <source>
        <strain evidence="7 8">GSW-M26</strain>
    </source>
</reference>
<dbReference type="RefSeq" id="WP_043919626.1">
    <property type="nucleotide sequence ID" value="NZ_FZPF01000008.1"/>
</dbReference>
<feature type="transmembrane region" description="Helical" evidence="6">
    <location>
        <begin position="153"/>
        <end position="171"/>
    </location>
</feature>
<dbReference type="EMBL" id="JYFE01000050">
    <property type="protein sequence ID" value="KIT15397.1"/>
    <property type="molecule type" value="Genomic_DNA"/>
</dbReference>
<evidence type="ECO:0000313" key="8">
    <source>
        <dbReference type="Proteomes" id="UP000032232"/>
    </source>
</evidence>
<dbReference type="OrthoDB" id="7659420at2"/>
<organism evidence="7 8">
    <name type="scientific">Jannaschia aquimarina</name>
    <dbReference type="NCBI Taxonomy" id="935700"/>
    <lineage>
        <taxon>Bacteria</taxon>
        <taxon>Pseudomonadati</taxon>
        <taxon>Pseudomonadota</taxon>
        <taxon>Alphaproteobacteria</taxon>
        <taxon>Rhodobacterales</taxon>
        <taxon>Roseobacteraceae</taxon>
        <taxon>Jannaschia</taxon>
    </lineage>
</organism>
<comment type="caution">
    <text evidence="7">The sequence shown here is derived from an EMBL/GenBank/DDBJ whole genome shotgun (WGS) entry which is preliminary data.</text>
</comment>
<dbReference type="Pfam" id="PF09731">
    <property type="entry name" value="Mitofilin"/>
    <property type="match status" value="1"/>
</dbReference>
<accession>A0A0D1CKT7</accession>
<feature type="region of interest" description="Disordered" evidence="5">
    <location>
        <begin position="233"/>
        <end position="261"/>
    </location>
</feature>
<dbReference type="GO" id="GO:0016020">
    <property type="term" value="C:membrane"/>
    <property type="evidence" value="ECO:0007669"/>
    <property type="project" value="UniProtKB-SubCell"/>
</dbReference>
<keyword evidence="3 6" id="KW-1133">Transmembrane helix</keyword>
<dbReference type="PATRIC" id="fig|935700.4.peg.2931"/>
<evidence type="ECO:0000256" key="4">
    <source>
        <dbReference type="ARBA" id="ARBA00023136"/>
    </source>
</evidence>
<comment type="subcellular location">
    <subcellularLocation>
        <location evidence="1">Membrane</location>
    </subcellularLocation>
</comment>
<dbReference type="AlphaFoldDB" id="A0A0D1CKT7"/>
<keyword evidence="2 6" id="KW-0812">Transmembrane</keyword>
<dbReference type="Gene3D" id="1.10.287.1490">
    <property type="match status" value="1"/>
</dbReference>
<gene>
    <name evidence="7" type="ORF">jaqu_28300</name>
</gene>
<keyword evidence="4 6" id="KW-0472">Membrane</keyword>
<dbReference type="Proteomes" id="UP000032232">
    <property type="component" value="Unassembled WGS sequence"/>
</dbReference>
<dbReference type="STRING" id="935700.jaqu_28300"/>
<name>A0A0D1CKT7_9RHOB</name>
<evidence type="ECO:0000256" key="3">
    <source>
        <dbReference type="ARBA" id="ARBA00022989"/>
    </source>
</evidence>
<evidence type="ECO:0000313" key="7">
    <source>
        <dbReference type="EMBL" id="KIT15397.1"/>
    </source>
</evidence>
<proteinExistence type="predicted"/>
<feature type="region of interest" description="Disordered" evidence="5">
    <location>
        <begin position="1"/>
        <end position="143"/>
    </location>
</feature>
<protein>
    <submittedName>
        <fullName evidence="7">Mitochondrial inner membrane protein</fullName>
    </submittedName>
</protein>
<keyword evidence="8" id="KW-1185">Reference proteome</keyword>
<evidence type="ECO:0000256" key="2">
    <source>
        <dbReference type="ARBA" id="ARBA00022692"/>
    </source>
</evidence>
<dbReference type="InterPro" id="IPR019133">
    <property type="entry name" value="MIC60"/>
</dbReference>
<sequence>MARKKTSRTTRPAGDYAGPSDQAPEAETGTEAKPIGVDDAEIEASPKQIDPALDNDAGSERVEPIGVDEAEIAASPSLVDPALDETAAGKAAADAREELPEGEAGSRQSSDAGGDTVPAATGESREGNVAPAEVAAPAATPPPQVIEKRGPGFFALLLGGLLAGGIGYAVATFGVPRVEEAAVDAARVETLEGEVAALRSDLSGMGDLPAAGVDLAPLQTSLAELEDRVATLESRPAAPATAEGDATPAAPAPSAPTPDLAPLQDRIASVEEGVSSTGNQVADLATRIDTAEADLAGRITALEARIADLSEGADDAAALARETAQNQLSLAVETGAPFAEQAEMLGDLPEPLTAAAAEGVPTVSDLAVAFPPLAREALRAARTEGGGEAGLQGIARSLLGARSLEPREGDDPDAVLSRAEAAVRAGDLSAALSEIAALPESARAVLSDWTSRAETRIEAEAALQDYLEG</sequence>
<evidence type="ECO:0000256" key="5">
    <source>
        <dbReference type="SAM" id="MobiDB-lite"/>
    </source>
</evidence>